<name>A0A1Y1VWC9_9FUNG</name>
<evidence type="ECO:0000256" key="2">
    <source>
        <dbReference type="ARBA" id="ARBA00007357"/>
    </source>
</evidence>
<dbReference type="GO" id="GO:0016485">
    <property type="term" value="P:protein processing"/>
    <property type="evidence" value="ECO:0007669"/>
    <property type="project" value="TreeGrafter"/>
</dbReference>
<dbReference type="InterPro" id="IPR018497">
    <property type="entry name" value="Peptidase_M13_C"/>
</dbReference>
<dbReference type="PANTHER" id="PTHR11733:SF167">
    <property type="entry name" value="FI17812P1-RELATED"/>
    <property type="match status" value="1"/>
</dbReference>
<keyword evidence="3" id="KW-0645">Protease</keyword>
<keyword evidence="5" id="KW-0378">Hydrolase</keyword>
<dbReference type="Gene3D" id="3.40.390.10">
    <property type="entry name" value="Collagenase (Catalytic Domain)"/>
    <property type="match status" value="1"/>
</dbReference>
<dbReference type="GO" id="GO:0004222">
    <property type="term" value="F:metalloendopeptidase activity"/>
    <property type="evidence" value="ECO:0007669"/>
    <property type="project" value="InterPro"/>
</dbReference>
<gene>
    <name evidence="10" type="ORF">BCR32DRAFT_238296</name>
</gene>
<dbReference type="GO" id="GO:0005886">
    <property type="term" value="C:plasma membrane"/>
    <property type="evidence" value="ECO:0007669"/>
    <property type="project" value="TreeGrafter"/>
</dbReference>
<organism evidence="10 11">
    <name type="scientific">Anaeromyces robustus</name>
    <dbReference type="NCBI Taxonomy" id="1754192"/>
    <lineage>
        <taxon>Eukaryota</taxon>
        <taxon>Fungi</taxon>
        <taxon>Fungi incertae sedis</taxon>
        <taxon>Chytridiomycota</taxon>
        <taxon>Chytridiomycota incertae sedis</taxon>
        <taxon>Neocallimastigomycetes</taxon>
        <taxon>Neocallimastigales</taxon>
        <taxon>Neocallimastigaceae</taxon>
        <taxon>Anaeromyces</taxon>
    </lineage>
</organism>
<keyword evidence="11" id="KW-1185">Reference proteome</keyword>
<keyword evidence="7" id="KW-0482">Metalloprotease</keyword>
<evidence type="ECO:0000259" key="9">
    <source>
        <dbReference type="Pfam" id="PF05649"/>
    </source>
</evidence>
<evidence type="ECO:0000256" key="5">
    <source>
        <dbReference type="ARBA" id="ARBA00022801"/>
    </source>
</evidence>
<dbReference type="Proteomes" id="UP000193944">
    <property type="component" value="Unassembled WGS sequence"/>
</dbReference>
<dbReference type="InterPro" id="IPR008753">
    <property type="entry name" value="Peptidase_M13_N"/>
</dbReference>
<dbReference type="PRINTS" id="PR00786">
    <property type="entry name" value="NEPRILYSIN"/>
</dbReference>
<feature type="domain" description="Peptidase M13 C-terminal" evidence="8">
    <location>
        <begin position="122"/>
        <end position="328"/>
    </location>
</feature>
<evidence type="ECO:0000256" key="3">
    <source>
        <dbReference type="ARBA" id="ARBA00022670"/>
    </source>
</evidence>
<feature type="domain" description="Peptidase M13 N-terminal" evidence="9">
    <location>
        <begin position="4"/>
        <end position="64"/>
    </location>
</feature>
<evidence type="ECO:0000256" key="7">
    <source>
        <dbReference type="ARBA" id="ARBA00023049"/>
    </source>
</evidence>
<proteinExistence type="inferred from homology"/>
<reference evidence="10 11" key="2">
    <citation type="submission" date="2016-08" db="EMBL/GenBank/DDBJ databases">
        <title>Pervasive Adenine N6-methylation of Active Genes in Fungi.</title>
        <authorList>
            <consortium name="DOE Joint Genome Institute"/>
            <person name="Mondo S.J."/>
            <person name="Dannebaum R.O."/>
            <person name="Kuo R.C."/>
            <person name="Labutti K."/>
            <person name="Haridas S."/>
            <person name="Kuo A."/>
            <person name="Salamov A."/>
            <person name="Ahrendt S.R."/>
            <person name="Lipzen A."/>
            <person name="Sullivan W."/>
            <person name="Andreopoulos W.B."/>
            <person name="Clum A."/>
            <person name="Lindquist E."/>
            <person name="Daum C."/>
            <person name="Ramamoorthy G.K."/>
            <person name="Gryganskyi A."/>
            <person name="Culley D."/>
            <person name="Magnuson J.K."/>
            <person name="James T.Y."/>
            <person name="O'Malley M.A."/>
            <person name="Stajich J.E."/>
            <person name="Spatafora J.W."/>
            <person name="Visel A."/>
            <person name="Grigoriev I.V."/>
        </authorList>
    </citation>
    <scope>NUCLEOTIDE SEQUENCE [LARGE SCALE GENOMIC DNA]</scope>
    <source>
        <strain evidence="10 11">S4</strain>
    </source>
</reference>
<dbReference type="PROSITE" id="PS51885">
    <property type="entry name" value="NEPRILYSIN"/>
    <property type="match status" value="1"/>
</dbReference>
<accession>A0A1Y1VWC9</accession>
<keyword evidence="6" id="KW-0862">Zinc</keyword>
<dbReference type="Pfam" id="PF05649">
    <property type="entry name" value="Peptidase_M13_N"/>
    <property type="match status" value="1"/>
</dbReference>
<protein>
    <submittedName>
        <fullName evidence="10">Zincin</fullName>
    </submittedName>
</protein>
<reference evidence="10 11" key="1">
    <citation type="submission" date="2016-08" db="EMBL/GenBank/DDBJ databases">
        <title>A Parts List for Fungal Cellulosomes Revealed by Comparative Genomics.</title>
        <authorList>
            <consortium name="DOE Joint Genome Institute"/>
            <person name="Haitjema C.H."/>
            <person name="Gilmore S.P."/>
            <person name="Henske J.K."/>
            <person name="Solomon K.V."/>
            <person name="De Groot R."/>
            <person name="Kuo A."/>
            <person name="Mondo S.J."/>
            <person name="Salamov A.A."/>
            <person name="Labutti K."/>
            <person name="Zhao Z."/>
            <person name="Chiniquy J."/>
            <person name="Barry K."/>
            <person name="Brewer H.M."/>
            <person name="Purvine S.O."/>
            <person name="Wright A.T."/>
            <person name="Boxma B."/>
            <person name="Van Alen T."/>
            <person name="Hackstein J.H."/>
            <person name="Baker S.E."/>
            <person name="Grigoriev I.V."/>
            <person name="O'Malley M.A."/>
        </authorList>
    </citation>
    <scope>NUCLEOTIDE SEQUENCE [LARGE SCALE GENOMIC DNA]</scope>
    <source>
        <strain evidence="10 11">S4</strain>
    </source>
</reference>
<sequence>MTLLLSKYYVENTFKEDNKNEIKIMIENIKNTMINRINEIEWLDESTREYAIEKVLKMKYLIGYVDILMNVENLYNKYKPLKDLKNNDSLTLLITTMNIKKNLIYDSELMYYSMLKTYIINCDYKSLSNTMNFPSGILQSPVFDKNRPDYINYGVIGSLIGHELTHAFDNNGKMYDVNGIENNWWTENDDDEYNEFSQCFINQYGNYSSEINGKKYYVDGKNTINENIADNGGLSRTYEAWKLSIKNNPEEAKKRNMKLPGLSDYTLDQLFFISYGQLYCSINDDDKIFKDVHSPGRFRVNGVISNNKEFAKIFNCPTKSPMNPNNKCVLW</sequence>
<evidence type="ECO:0000256" key="4">
    <source>
        <dbReference type="ARBA" id="ARBA00022723"/>
    </source>
</evidence>
<dbReference type="OrthoDB" id="6475849at2759"/>
<dbReference type="EMBL" id="MCFG01000457">
    <property type="protein sequence ID" value="ORX65591.1"/>
    <property type="molecule type" value="Genomic_DNA"/>
</dbReference>
<dbReference type="GO" id="GO:0046872">
    <property type="term" value="F:metal ion binding"/>
    <property type="evidence" value="ECO:0007669"/>
    <property type="project" value="UniProtKB-KW"/>
</dbReference>
<dbReference type="InterPro" id="IPR000718">
    <property type="entry name" value="Peptidase_M13"/>
</dbReference>
<comment type="cofactor">
    <cofactor evidence="1">
        <name>Zn(2+)</name>
        <dbReference type="ChEBI" id="CHEBI:29105"/>
    </cofactor>
</comment>
<evidence type="ECO:0000259" key="8">
    <source>
        <dbReference type="Pfam" id="PF01431"/>
    </source>
</evidence>
<dbReference type="PANTHER" id="PTHR11733">
    <property type="entry name" value="ZINC METALLOPROTEASE FAMILY M13 NEPRILYSIN-RELATED"/>
    <property type="match status" value="1"/>
</dbReference>
<comment type="similarity">
    <text evidence="2">Belongs to the peptidase M13 family.</text>
</comment>
<dbReference type="Pfam" id="PF01431">
    <property type="entry name" value="Peptidase_M13"/>
    <property type="match status" value="1"/>
</dbReference>
<keyword evidence="4" id="KW-0479">Metal-binding</keyword>
<evidence type="ECO:0000313" key="10">
    <source>
        <dbReference type="EMBL" id="ORX65591.1"/>
    </source>
</evidence>
<dbReference type="SUPFAM" id="SSF55486">
    <property type="entry name" value="Metalloproteases ('zincins'), catalytic domain"/>
    <property type="match status" value="1"/>
</dbReference>
<evidence type="ECO:0000256" key="1">
    <source>
        <dbReference type="ARBA" id="ARBA00001947"/>
    </source>
</evidence>
<comment type="caution">
    <text evidence="10">The sequence shown here is derived from an EMBL/GenBank/DDBJ whole genome shotgun (WGS) entry which is preliminary data.</text>
</comment>
<dbReference type="CDD" id="cd08662">
    <property type="entry name" value="M13"/>
    <property type="match status" value="1"/>
</dbReference>
<evidence type="ECO:0000313" key="11">
    <source>
        <dbReference type="Proteomes" id="UP000193944"/>
    </source>
</evidence>
<dbReference type="InterPro" id="IPR024079">
    <property type="entry name" value="MetalloPept_cat_dom_sf"/>
</dbReference>
<evidence type="ECO:0000256" key="6">
    <source>
        <dbReference type="ARBA" id="ARBA00022833"/>
    </source>
</evidence>
<dbReference type="AlphaFoldDB" id="A0A1Y1VWC9"/>